<sequence length="472" mass="51772">MKNQPNLLASTSISNASARAAFPLNLFVINFDAKEIKTMSTAKSFSNKRKRDSSPEAQFELAEATTGKVGPLLVSYPALQAPSSTHFKCYSRKKSKLASSKEKNSTEDEQDLLVVGEAKSVEFVSNEEESLRAAGSGCRYLLAVRNTRTGTISILPSPKSPYILTHVVKALKSIPPSAAPSKVQYLEAKTALGETFGTKKQKASIRAQERNRIDVSAMESVMTYVMDSIEKGAEGLLTAEENKEAADNARLIPPFSVTAEDPAEVYPLHDIIPEAEWKALSVSAFDAAQTEREKIALLAYRKSTWINDHLKASTDGTGKSKKKNFKILLYISAMMAFRQAGFQKSLEKEKLYERLGAVPGIVTDSLLSRFTETARGSSSYQITSATKTRLLTHIFALCLKLDGYASNTTVIAHDLSMAVTEVNQLFKSLGCKITKLGERERARLGLSDSSADEKRAVLNAPVEFPKPRLRKK</sequence>
<dbReference type="InterPro" id="IPR009668">
    <property type="entry name" value="RNA_pol-assoc_fac_A49-like"/>
</dbReference>
<dbReference type="Pfam" id="PF06870">
    <property type="entry name" value="RNA_pol_I_A49"/>
    <property type="match status" value="1"/>
</dbReference>
<organism evidence="6 7">
    <name type="scientific">Galerina marginata (strain CBS 339.88)</name>
    <dbReference type="NCBI Taxonomy" id="685588"/>
    <lineage>
        <taxon>Eukaryota</taxon>
        <taxon>Fungi</taxon>
        <taxon>Dikarya</taxon>
        <taxon>Basidiomycota</taxon>
        <taxon>Agaricomycotina</taxon>
        <taxon>Agaricomycetes</taxon>
        <taxon>Agaricomycetidae</taxon>
        <taxon>Agaricales</taxon>
        <taxon>Agaricineae</taxon>
        <taxon>Strophariaceae</taxon>
        <taxon>Galerina</taxon>
    </lineage>
</organism>
<evidence type="ECO:0000313" key="6">
    <source>
        <dbReference type="EMBL" id="KDR78395.1"/>
    </source>
</evidence>
<evidence type="ECO:0008006" key="8">
    <source>
        <dbReference type="Google" id="ProtNLM"/>
    </source>
</evidence>
<comment type="subcellular location">
    <subcellularLocation>
        <location evidence="1">Nucleus</location>
        <location evidence="1">Nucleolus</location>
    </subcellularLocation>
</comment>
<keyword evidence="3" id="KW-0240">DNA-directed RNA polymerase</keyword>
<dbReference type="OrthoDB" id="532500at2759"/>
<keyword evidence="4" id="KW-0804">Transcription</keyword>
<reference evidence="7" key="1">
    <citation type="journal article" date="2014" name="Proc. Natl. Acad. Sci. U.S.A.">
        <title>Extensive sampling of basidiomycete genomes demonstrates inadequacy of the white-rot/brown-rot paradigm for wood decay fungi.</title>
        <authorList>
            <person name="Riley R."/>
            <person name="Salamov A.A."/>
            <person name="Brown D.W."/>
            <person name="Nagy L.G."/>
            <person name="Floudas D."/>
            <person name="Held B.W."/>
            <person name="Levasseur A."/>
            <person name="Lombard V."/>
            <person name="Morin E."/>
            <person name="Otillar R."/>
            <person name="Lindquist E.A."/>
            <person name="Sun H."/>
            <person name="LaButti K.M."/>
            <person name="Schmutz J."/>
            <person name="Jabbour D."/>
            <person name="Luo H."/>
            <person name="Baker S.E."/>
            <person name="Pisabarro A.G."/>
            <person name="Walton J.D."/>
            <person name="Blanchette R.A."/>
            <person name="Henrissat B."/>
            <person name="Martin F."/>
            <person name="Cullen D."/>
            <person name="Hibbett D.S."/>
            <person name="Grigoriev I.V."/>
        </authorList>
    </citation>
    <scope>NUCLEOTIDE SEQUENCE [LARGE SCALE GENOMIC DNA]</scope>
    <source>
        <strain evidence="7">CBS 339.88</strain>
    </source>
</reference>
<evidence type="ECO:0000256" key="3">
    <source>
        <dbReference type="ARBA" id="ARBA00022478"/>
    </source>
</evidence>
<comment type="similarity">
    <text evidence="2">Belongs to the eukaryotic RPA49/POLR1E RNA polymerase subunit family.</text>
</comment>
<dbReference type="AlphaFoldDB" id="A0A067T5E1"/>
<protein>
    <recommendedName>
        <fullName evidence="8">DNA-directed RNA polymerase I subunit RPA49</fullName>
    </recommendedName>
</protein>
<evidence type="ECO:0000256" key="4">
    <source>
        <dbReference type="ARBA" id="ARBA00023163"/>
    </source>
</evidence>
<dbReference type="GO" id="GO:0000428">
    <property type="term" value="C:DNA-directed RNA polymerase complex"/>
    <property type="evidence" value="ECO:0007669"/>
    <property type="project" value="UniProtKB-KW"/>
</dbReference>
<dbReference type="PANTHER" id="PTHR14440">
    <property type="entry name" value="DNA-DIRECTED RNA POLYMERASE I SUBUNIT RPA49"/>
    <property type="match status" value="1"/>
</dbReference>
<dbReference type="Proteomes" id="UP000027222">
    <property type="component" value="Unassembled WGS sequence"/>
</dbReference>
<evidence type="ECO:0000256" key="1">
    <source>
        <dbReference type="ARBA" id="ARBA00004604"/>
    </source>
</evidence>
<proteinExistence type="inferred from homology"/>
<dbReference type="STRING" id="685588.A0A067T5E1"/>
<gene>
    <name evidence="6" type="ORF">GALMADRAFT_245558</name>
</gene>
<dbReference type="EMBL" id="KL142375">
    <property type="protein sequence ID" value="KDR78395.1"/>
    <property type="molecule type" value="Genomic_DNA"/>
</dbReference>
<dbReference type="GO" id="GO:0003677">
    <property type="term" value="F:DNA binding"/>
    <property type="evidence" value="ECO:0007669"/>
    <property type="project" value="InterPro"/>
</dbReference>
<name>A0A067T5E1_GALM3</name>
<dbReference type="GO" id="GO:0005730">
    <property type="term" value="C:nucleolus"/>
    <property type="evidence" value="ECO:0007669"/>
    <property type="project" value="UniProtKB-SubCell"/>
</dbReference>
<keyword evidence="5" id="KW-0539">Nucleus</keyword>
<keyword evidence="7" id="KW-1185">Reference proteome</keyword>
<evidence type="ECO:0000256" key="2">
    <source>
        <dbReference type="ARBA" id="ARBA00009430"/>
    </source>
</evidence>
<dbReference type="GO" id="GO:0006351">
    <property type="term" value="P:DNA-templated transcription"/>
    <property type="evidence" value="ECO:0007669"/>
    <property type="project" value="InterPro"/>
</dbReference>
<evidence type="ECO:0000313" key="7">
    <source>
        <dbReference type="Proteomes" id="UP000027222"/>
    </source>
</evidence>
<dbReference type="HOGENOM" id="CLU_034953_2_1_1"/>
<evidence type="ECO:0000256" key="5">
    <source>
        <dbReference type="ARBA" id="ARBA00023242"/>
    </source>
</evidence>
<accession>A0A067T5E1</accession>